<dbReference type="Proteomes" id="UP000515135">
    <property type="component" value="Unplaced"/>
</dbReference>
<feature type="domain" description="C-type lectin" evidence="2">
    <location>
        <begin position="1"/>
        <end position="99"/>
    </location>
</feature>
<gene>
    <name evidence="4" type="primary">LOC109468090</name>
</gene>
<keyword evidence="1" id="KW-1015">Disulfide bond</keyword>
<dbReference type="InterPro" id="IPR016187">
    <property type="entry name" value="CTDL_fold"/>
</dbReference>
<evidence type="ECO:0000259" key="2">
    <source>
        <dbReference type="PROSITE" id="PS50041"/>
    </source>
</evidence>
<evidence type="ECO:0000313" key="4">
    <source>
        <dbReference type="RefSeq" id="XP_019621887.1"/>
    </source>
</evidence>
<dbReference type="AlphaFoldDB" id="A0A6P4YTD9"/>
<keyword evidence="3" id="KW-1185">Reference proteome</keyword>
<accession>A0A6P4YTD9</accession>
<proteinExistence type="predicted"/>
<dbReference type="SUPFAM" id="SSF56436">
    <property type="entry name" value="C-type lectin-like"/>
    <property type="match status" value="1"/>
</dbReference>
<dbReference type="RefSeq" id="XP_019621887.1">
    <property type="nucleotide sequence ID" value="XM_019766328.1"/>
</dbReference>
<dbReference type="Pfam" id="PF00059">
    <property type="entry name" value="Lectin_C"/>
    <property type="match status" value="1"/>
</dbReference>
<name>A0A6P4YTD9_BRABE</name>
<dbReference type="InterPro" id="IPR001304">
    <property type="entry name" value="C-type_lectin-like"/>
</dbReference>
<dbReference type="InterPro" id="IPR018378">
    <property type="entry name" value="C-type_lectin_CS"/>
</dbReference>
<organism evidence="3 4">
    <name type="scientific">Branchiostoma belcheri</name>
    <name type="common">Amphioxus</name>
    <dbReference type="NCBI Taxonomy" id="7741"/>
    <lineage>
        <taxon>Eukaryota</taxon>
        <taxon>Metazoa</taxon>
        <taxon>Chordata</taxon>
        <taxon>Cephalochordata</taxon>
        <taxon>Leptocardii</taxon>
        <taxon>Amphioxiformes</taxon>
        <taxon>Branchiostomatidae</taxon>
        <taxon>Branchiostoma</taxon>
    </lineage>
</organism>
<dbReference type="GeneID" id="109468090"/>
<dbReference type="PROSITE" id="PS00615">
    <property type="entry name" value="C_TYPE_LECTIN_1"/>
    <property type="match status" value="1"/>
</dbReference>
<reference evidence="4" key="1">
    <citation type="submission" date="2025-08" db="UniProtKB">
        <authorList>
            <consortium name="RefSeq"/>
        </authorList>
    </citation>
    <scope>IDENTIFICATION</scope>
    <source>
        <tissue evidence="4">Gonad</tissue>
    </source>
</reference>
<dbReference type="SMART" id="SM00034">
    <property type="entry name" value="CLECT"/>
    <property type="match status" value="1"/>
</dbReference>
<dbReference type="Gene3D" id="3.10.100.10">
    <property type="entry name" value="Mannose-Binding Protein A, subunit A"/>
    <property type="match status" value="1"/>
</dbReference>
<dbReference type="PROSITE" id="PS50041">
    <property type="entry name" value="C_TYPE_LECTIN_2"/>
    <property type="match status" value="1"/>
</dbReference>
<dbReference type="InterPro" id="IPR016186">
    <property type="entry name" value="C-type_lectin-like/link_sf"/>
</dbReference>
<sequence>MTTYNGAVSRCSLDGGTLAIPRDSTTNEFLMDLKNGVDRNAYFRFGLTDVHQEGVWMWDDGVPLGDFRAWSPGQPDNAGDNEDCAEYWPLTNTWNDGQCTFADRKFICQLSQL</sequence>
<dbReference type="KEGG" id="bbel:109468090"/>
<dbReference type="InterPro" id="IPR050801">
    <property type="entry name" value="Ca-Dep_Lectins_ImmuneDev"/>
</dbReference>
<evidence type="ECO:0000256" key="1">
    <source>
        <dbReference type="ARBA" id="ARBA00023157"/>
    </source>
</evidence>
<feature type="non-terminal residue" evidence="4">
    <location>
        <position position="113"/>
    </location>
</feature>
<dbReference type="PANTHER" id="PTHR22801:SF63">
    <property type="entry name" value="C-TYPE LECTIN DOMAIN-CONTAINING PROTEIN"/>
    <property type="match status" value="1"/>
</dbReference>
<evidence type="ECO:0000313" key="3">
    <source>
        <dbReference type="Proteomes" id="UP000515135"/>
    </source>
</evidence>
<dbReference type="OrthoDB" id="6285913at2759"/>
<protein>
    <submittedName>
        <fullName evidence="4">Lactose-binding lectin l-2-like</fullName>
    </submittedName>
</protein>
<dbReference type="PANTHER" id="PTHR22801">
    <property type="entry name" value="LITHOSTATHINE"/>
    <property type="match status" value="1"/>
</dbReference>